<name>A0ABV8KHE9_9ACTN</name>
<dbReference type="PANTHER" id="PTHR10683:SF31">
    <property type="entry name" value="TRANSALDOLASE"/>
    <property type="match status" value="1"/>
</dbReference>
<dbReference type="GO" id="GO:0004801">
    <property type="term" value="F:transaldolase activity"/>
    <property type="evidence" value="ECO:0007669"/>
    <property type="project" value="UniProtKB-EC"/>
</dbReference>
<comment type="function">
    <text evidence="1 11">Transaldolase is important for the balance of metabolites in the pentose-phosphate pathway.</text>
</comment>
<accession>A0ABV8KHE9</accession>
<comment type="pathway">
    <text evidence="3 11">Carbohydrate degradation; pentose phosphate pathway; D-glyceraldehyde 3-phosphate and beta-D-fructose 6-phosphate from D-ribose 5-phosphate and D-xylulose 5-phosphate (non-oxidative stage): step 2/3.</text>
</comment>
<gene>
    <name evidence="11 12" type="primary">tal</name>
    <name evidence="12" type="ORF">ACFOX0_05710</name>
</gene>
<evidence type="ECO:0000256" key="9">
    <source>
        <dbReference type="ARBA" id="ARBA00023270"/>
    </source>
</evidence>
<dbReference type="Pfam" id="PF00923">
    <property type="entry name" value="TAL_FSA"/>
    <property type="match status" value="1"/>
</dbReference>
<reference evidence="13" key="1">
    <citation type="journal article" date="2019" name="Int. J. Syst. Evol. Microbiol.">
        <title>The Global Catalogue of Microorganisms (GCM) 10K type strain sequencing project: providing services to taxonomists for standard genome sequencing and annotation.</title>
        <authorList>
            <consortium name="The Broad Institute Genomics Platform"/>
            <consortium name="The Broad Institute Genome Sequencing Center for Infectious Disease"/>
            <person name="Wu L."/>
            <person name="Ma J."/>
        </authorList>
    </citation>
    <scope>NUCLEOTIDE SEQUENCE [LARGE SCALE GENOMIC DNA]</scope>
    <source>
        <strain evidence="13">2902at01</strain>
    </source>
</reference>
<evidence type="ECO:0000256" key="4">
    <source>
        <dbReference type="ARBA" id="ARBA00008426"/>
    </source>
</evidence>
<dbReference type="EMBL" id="JBHSBN010000002">
    <property type="protein sequence ID" value="MFC4105433.1"/>
    <property type="molecule type" value="Genomic_DNA"/>
</dbReference>
<dbReference type="PIRSF" id="PIRSF036915">
    <property type="entry name" value="Trnald_Bac_Plnt"/>
    <property type="match status" value="1"/>
</dbReference>
<sequence length="368" mass="39971">MSTLERLYTEYGQNPWLDNLTRGYLRNGTLKQLVADGIRGVTANPTIFAKAIVGSTDYDEQFAALTAAGRPLQDAYWQLVVDDVTAALAVLRPVFDTSGGTDGFVSVEVAPELARDTEATLVAARALHERIAAPNLFVKIPATEQGVPAIREMIADGHSVNITLIFSLTRYEQIIEAYLSGLEALVERGGDPSRVHSVASFFVSRVDTEVDRRLETAGTPPALALRGQAAIAQAKLAYRLFRERFTGERWQRLATLGAHPQRPLWASTSTKNPAYPDTRYVDHLIGPDTVNTLAEVTIAAFTDHGTLARTIDTEVDESAAVMRRLAAAGVDMDDVGATLEDQGVAGFHASSQRTLAALRTKAEQLSHR</sequence>
<feature type="active site" description="Schiff-base intermediate with substrate" evidence="11">
    <location>
        <position position="139"/>
    </location>
</feature>
<comment type="similarity">
    <text evidence="4 11">Belongs to the transaldolase family. Type 2 subfamily.</text>
</comment>
<keyword evidence="13" id="KW-1185">Reference proteome</keyword>
<dbReference type="InterPro" id="IPR013785">
    <property type="entry name" value="Aldolase_TIM"/>
</dbReference>
<comment type="catalytic activity">
    <reaction evidence="10 11">
        <text>D-sedoheptulose 7-phosphate + D-glyceraldehyde 3-phosphate = D-erythrose 4-phosphate + beta-D-fructose 6-phosphate</text>
        <dbReference type="Rhea" id="RHEA:17053"/>
        <dbReference type="ChEBI" id="CHEBI:16897"/>
        <dbReference type="ChEBI" id="CHEBI:57483"/>
        <dbReference type="ChEBI" id="CHEBI:57634"/>
        <dbReference type="ChEBI" id="CHEBI:59776"/>
        <dbReference type="EC" id="2.2.1.2"/>
    </reaction>
</comment>
<keyword evidence="8 11" id="KW-0570">Pentose shunt</keyword>
<evidence type="ECO:0000256" key="7">
    <source>
        <dbReference type="ARBA" id="ARBA00022679"/>
    </source>
</evidence>
<comment type="subcellular location">
    <subcellularLocation>
        <location evidence="2 11">Cytoplasm</location>
    </subcellularLocation>
</comment>
<evidence type="ECO:0000256" key="8">
    <source>
        <dbReference type="ARBA" id="ARBA00023126"/>
    </source>
</evidence>
<dbReference type="HAMAP" id="MF_00493">
    <property type="entry name" value="Transaldolase_2"/>
    <property type="match status" value="1"/>
</dbReference>
<dbReference type="EC" id="2.2.1.2" evidence="5 11"/>
<keyword evidence="9 11" id="KW-0704">Schiff base</keyword>
<dbReference type="NCBIfam" id="TIGR00876">
    <property type="entry name" value="tal_mycobact"/>
    <property type="match status" value="1"/>
</dbReference>
<dbReference type="RefSeq" id="WP_377542474.1">
    <property type="nucleotide sequence ID" value="NZ_JBHSBN010000002.1"/>
</dbReference>
<keyword evidence="6 11" id="KW-0963">Cytoplasm</keyword>
<comment type="caution">
    <text evidence="12">The sequence shown here is derived from an EMBL/GenBank/DDBJ whole genome shotgun (WGS) entry which is preliminary data.</text>
</comment>
<evidence type="ECO:0000256" key="10">
    <source>
        <dbReference type="ARBA" id="ARBA00048810"/>
    </source>
</evidence>
<evidence type="ECO:0000256" key="2">
    <source>
        <dbReference type="ARBA" id="ARBA00004496"/>
    </source>
</evidence>
<evidence type="ECO:0000256" key="3">
    <source>
        <dbReference type="ARBA" id="ARBA00004857"/>
    </source>
</evidence>
<dbReference type="SUPFAM" id="SSF51569">
    <property type="entry name" value="Aldolase"/>
    <property type="match status" value="1"/>
</dbReference>
<dbReference type="InterPro" id="IPR018225">
    <property type="entry name" value="Transaldolase_AS"/>
</dbReference>
<dbReference type="InterPro" id="IPR001585">
    <property type="entry name" value="TAL/FSA"/>
</dbReference>
<evidence type="ECO:0000256" key="6">
    <source>
        <dbReference type="ARBA" id="ARBA00022490"/>
    </source>
</evidence>
<evidence type="ECO:0000313" key="13">
    <source>
        <dbReference type="Proteomes" id="UP001595868"/>
    </source>
</evidence>
<dbReference type="Gene3D" id="3.20.20.70">
    <property type="entry name" value="Aldolase class I"/>
    <property type="match status" value="1"/>
</dbReference>
<dbReference type="Proteomes" id="UP001595868">
    <property type="component" value="Unassembled WGS sequence"/>
</dbReference>
<evidence type="ECO:0000256" key="1">
    <source>
        <dbReference type="ARBA" id="ARBA00003518"/>
    </source>
</evidence>
<evidence type="ECO:0000313" key="12">
    <source>
        <dbReference type="EMBL" id="MFC4105433.1"/>
    </source>
</evidence>
<keyword evidence="7 11" id="KW-0808">Transferase</keyword>
<dbReference type="PROSITE" id="PS00958">
    <property type="entry name" value="TRANSALDOLASE_2"/>
    <property type="match status" value="1"/>
</dbReference>
<evidence type="ECO:0000256" key="5">
    <source>
        <dbReference type="ARBA" id="ARBA00013151"/>
    </source>
</evidence>
<protein>
    <recommendedName>
        <fullName evidence="5 11">Transaldolase</fullName>
        <ecNumber evidence="5 11">2.2.1.2</ecNumber>
    </recommendedName>
</protein>
<dbReference type="CDD" id="cd00955">
    <property type="entry name" value="Transaldolase_like"/>
    <property type="match status" value="1"/>
</dbReference>
<dbReference type="InterPro" id="IPR004732">
    <property type="entry name" value="Transaldolase_2"/>
</dbReference>
<organism evidence="12 13">
    <name type="scientific">Micromonospora zhanjiangensis</name>
    <dbReference type="NCBI Taxonomy" id="1522057"/>
    <lineage>
        <taxon>Bacteria</taxon>
        <taxon>Bacillati</taxon>
        <taxon>Actinomycetota</taxon>
        <taxon>Actinomycetes</taxon>
        <taxon>Micromonosporales</taxon>
        <taxon>Micromonosporaceae</taxon>
        <taxon>Micromonospora</taxon>
    </lineage>
</organism>
<proteinExistence type="inferred from homology"/>
<dbReference type="NCBIfam" id="NF002881">
    <property type="entry name" value="PRK03343.1"/>
    <property type="match status" value="1"/>
</dbReference>
<dbReference type="PANTHER" id="PTHR10683">
    <property type="entry name" value="TRANSALDOLASE"/>
    <property type="match status" value="1"/>
</dbReference>
<evidence type="ECO:0000256" key="11">
    <source>
        <dbReference type="HAMAP-Rule" id="MF_00493"/>
    </source>
</evidence>